<comment type="caution">
    <text evidence="13">The sequence shown here is derived from an EMBL/GenBank/DDBJ whole genome shotgun (WGS) entry which is preliminary data.</text>
</comment>
<keyword evidence="8 10" id="KW-0131">Cell cycle</keyword>
<evidence type="ECO:0000256" key="9">
    <source>
        <dbReference type="ARBA" id="ARBA00023316"/>
    </source>
</evidence>
<dbReference type="GO" id="GO:0009252">
    <property type="term" value="P:peptidoglycan biosynthetic process"/>
    <property type="evidence" value="ECO:0007669"/>
    <property type="project" value="UniProtKB-UniRule"/>
</dbReference>
<dbReference type="AlphaFoldDB" id="A0A1F7L069"/>
<sequence length="370" mass="43093">MKILITGGHLTPALAVIDRIIASSQNKDISFVFVGRKYSLESEQTYSFEYKEITKRNIPFISLHAGRLTRFLSYKSIRSILRIPLGFFHALFVLRQESPDIILSFGGYLALPIAFAGWLYRKPIFTHEQTMHPGLSNRIIAYFSKKIFYSFPETKKFFPSGRRTILSGNPIRKTVFEVRKKPFEIQKTKPVIYITGGSLGSHGINNHIRMILPNLLRDFIVIHQTGNVKEFHDYDRLVRYRRTLQEDLRNRYYPVEHFFDEEIGYIYSIADIVVSRSGANTFFELIQLRKPAVLIPLPWSANKEQQLHGNFFAKNGLGEVFEQHEQSTKLLEFIQKIASRIDTYKKHFLKLPFQIRQDATDTIIKEILNI</sequence>
<evidence type="ECO:0000313" key="14">
    <source>
        <dbReference type="Proteomes" id="UP000177050"/>
    </source>
</evidence>
<dbReference type="EMBL" id="MGBR01000001">
    <property type="protein sequence ID" value="OGK73529.1"/>
    <property type="molecule type" value="Genomic_DNA"/>
</dbReference>
<comment type="pathway">
    <text evidence="10">Cell wall biogenesis; peptidoglycan biosynthesis.</text>
</comment>
<dbReference type="UniPathway" id="UPA00219"/>
<feature type="binding site" evidence="10">
    <location>
        <position position="172"/>
    </location>
    <ligand>
        <name>UDP-N-acetyl-alpha-D-glucosamine</name>
        <dbReference type="ChEBI" id="CHEBI:57705"/>
    </ligand>
</feature>
<feature type="binding site" evidence="10">
    <location>
        <begin position="6"/>
        <end position="8"/>
    </location>
    <ligand>
        <name>UDP-N-acetyl-alpha-D-glucosamine</name>
        <dbReference type="ChEBI" id="CHEBI:57705"/>
    </ligand>
</feature>
<dbReference type="InterPro" id="IPR007235">
    <property type="entry name" value="Glyco_trans_28_C"/>
</dbReference>
<dbReference type="EC" id="2.4.1.227" evidence="10"/>
<dbReference type="PANTHER" id="PTHR21015:SF27">
    <property type="entry name" value="UDP-N-ACETYLGLUCOSAMINE--N-ACETYLMURAMYL-(PENTAPEPTIDE) PYROPHOSPHORYL-UNDECAPRENOL N-ACETYLGLUCOSAMINE TRANSFERASE"/>
    <property type="match status" value="1"/>
</dbReference>
<evidence type="ECO:0000259" key="12">
    <source>
        <dbReference type="Pfam" id="PF04101"/>
    </source>
</evidence>
<name>A0A1F7L069_9BACT</name>
<evidence type="ECO:0000256" key="3">
    <source>
        <dbReference type="ARBA" id="ARBA00022676"/>
    </source>
</evidence>
<dbReference type="Proteomes" id="UP000177050">
    <property type="component" value="Unassembled WGS sequence"/>
</dbReference>
<dbReference type="InterPro" id="IPR006009">
    <property type="entry name" value="GlcNAc_MurG"/>
</dbReference>
<comment type="subcellular location">
    <subcellularLocation>
        <location evidence="10">Cell membrane</location>
        <topology evidence="10">Peripheral membrane protein</topology>
        <orientation evidence="10">Cytoplasmic side</orientation>
    </subcellularLocation>
</comment>
<keyword evidence="7 10" id="KW-0472">Membrane</keyword>
<dbReference type="PANTHER" id="PTHR21015">
    <property type="entry name" value="UDP-N-ACETYLGLUCOSAMINE--N-ACETYLMURAMYL-(PENTAPEPTIDE) PYROPHOSPHORYL-UNDECAPRENOL N-ACETYLGLUCOSAMINE TRANSFERASE 1"/>
    <property type="match status" value="1"/>
</dbReference>
<dbReference type="GO" id="GO:0005886">
    <property type="term" value="C:plasma membrane"/>
    <property type="evidence" value="ECO:0007669"/>
    <property type="project" value="UniProtKB-SubCell"/>
</dbReference>
<comment type="function">
    <text evidence="10">Cell wall formation. Catalyzes the transfer of a GlcNAc subunit on undecaprenyl-pyrophosphoryl-MurNAc-pentapeptide (lipid intermediate I) to form undecaprenyl-pyrophosphoryl-MurNAc-(pentapeptide)GlcNAc (lipid intermediate II).</text>
</comment>
<evidence type="ECO:0000256" key="5">
    <source>
        <dbReference type="ARBA" id="ARBA00022960"/>
    </source>
</evidence>
<dbReference type="CDD" id="cd03785">
    <property type="entry name" value="GT28_MurG"/>
    <property type="match status" value="1"/>
</dbReference>
<evidence type="ECO:0000256" key="7">
    <source>
        <dbReference type="ARBA" id="ARBA00023136"/>
    </source>
</evidence>
<dbReference type="SUPFAM" id="SSF53756">
    <property type="entry name" value="UDP-Glycosyltransferase/glycogen phosphorylase"/>
    <property type="match status" value="1"/>
</dbReference>
<reference evidence="13 14" key="1">
    <citation type="journal article" date="2016" name="Nat. Commun.">
        <title>Thousands of microbial genomes shed light on interconnected biogeochemical processes in an aquifer system.</title>
        <authorList>
            <person name="Anantharaman K."/>
            <person name="Brown C.T."/>
            <person name="Hug L.A."/>
            <person name="Sharon I."/>
            <person name="Castelle C.J."/>
            <person name="Probst A.J."/>
            <person name="Thomas B.C."/>
            <person name="Singh A."/>
            <person name="Wilkins M.J."/>
            <person name="Karaoz U."/>
            <person name="Brodie E.L."/>
            <person name="Williams K.H."/>
            <person name="Hubbard S.S."/>
            <person name="Banfield J.F."/>
        </authorList>
    </citation>
    <scope>NUCLEOTIDE SEQUENCE [LARGE SCALE GENOMIC DNA]</scope>
</reference>
<dbReference type="GO" id="GO:0071555">
    <property type="term" value="P:cell wall organization"/>
    <property type="evidence" value="ECO:0007669"/>
    <property type="project" value="UniProtKB-KW"/>
</dbReference>
<dbReference type="InterPro" id="IPR004276">
    <property type="entry name" value="GlycoTrans_28_N"/>
</dbReference>
<keyword evidence="4 10" id="KW-0808">Transferase</keyword>
<keyword evidence="2 10" id="KW-0132">Cell division</keyword>
<feature type="domain" description="Glycosyltransferase family 28 N-terminal" evidence="11">
    <location>
        <begin position="6"/>
        <end position="148"/>
    </location>
</feature>
<evidence type="ECO:0000256" key="4">
    <source>
        <dbReference type="ARBA" id="ARBA00022679"/>
    </source>
</evidence>
<keyword evidence="6 10" id="KW-0573">Peptidoglycan synthesis</keyword>
<dbReference type="Pfam" id="PF04101">
    <property type="entry name" value="Glyco_tran_28_C"/>
    <property type="match status" value="1"/>
</dbReference>
<dbReference type="Pfam" id="PF03033">
    <property type="entry name" value="Glyco_transf_28"/>
    <property type="match status" value="1"/>
</dbReference>
<protein>
    <recommendedName>
        <fullName evidence="10">UDP-N-acetylglucosamine--N-acetylmuramyl-(pentapeptide) pyrophosphoryl-undecaprenol N-acetylglucosamine transferase</fullName>
        <ecNumber evidence="10">2.4.1.227</ecNumber>
    </recommendedName>
    <alternativeName>
        <fullName evidence="10">Undecaprenyl-PP-MurNAc-pentapeptide-UDPGlcNAc GlcNAc transferase</fullName>
    </alternativeName>
</protein>
<evidence type="ECO:0000256" key="6">
    <source>
        <dbReference type="ARBA" id="ARBA00022984"/>
    </source>
</evidence>
<keyword evidence="5 10" id="KW-0133">Cell shape</keyword>
<comment type="catalytic activity">
    <reaction evidence="10">
        <text>di-trans,octa-cis-undecaprenyl diphospho-N-acetyl-alpha-D-muramoyl-L-alanyl-D-glutamyl-meso-2,6-diaminopimeloyl-D-alanyl-D-alanine + UDP-N-acetyl-alpha-D-glucosamine = di-trans,octa-cis-undecaprenyl diphospho-[N-acetyl-alpha-D-glucosaminyl-(1-&gt;4)]-N-acetyl-alpha-D-muramoyl-L-alanyl-D-glutamyl-meso-2,6-diaminopimeloyl-D-alanyl-D-alanine + UDP + H(+)</text>
        <dbReference type="Rhea" id="RHEA:31227"/>
        <dbReference type="ChEBI" id="CHEBI:15378"/>
        <dbReference type="ChEBI" id="CHEBI:57705"/>
        <dbReference type="ChEBI" id="CHEBI:58223"/>
        <dbReference type="ChEBI" id="CHEBI:61387"/>
        <dbReference type="ChEBI" id="CHEBI:61388"/>
        <dbReference type="EC" id="2.4.1.227"/>
    </reaction>
</comment>
<evidence type="ECO:0000256" key="10">
    <source>
        <dbReference type="HAMAP-Rule" id="MF_00033"/>
    </source>
</evidence>
<keyword evidence="1 10" id="KW-1003">Cell membrane</keyword>
<feature type="binding site" evidence="10">
    <location>
        <position position="305"/>
    </location>
    <ligand>
        <name>UDP-N-acetyl-alpha-D-glucosamine</name>
        <dbReference type="ChEBI" id="CHEBI:57705"/>
    </ligand>
</feature>
<comment type="similarity">
    <text evidence="10">Belongs to the glycosyltransferase 28 family. MurG subfamily.</text>
</comment>
<gene>
    <name evidence="10" type="primary">murG</name>
    <name evidence="13" type="ORF">A3K52_01920</name>
</gene>
<evidence type="ECO:0000256" key="1">
    <source>
        <dbReference type="ARBA" id="ARBA00022475"/>
    </source>
</evidence>
<dbReference type="GO" id="GO:0050511">
    <property type="term" value="F:undecaprenyldiphospho-muramoylpentapeptide beta-N-acetylglucosaminyltransferase activity"/>
    <property type="evidence" value="ECO:0007669"/>
    <property type="project" value="UniProtKB-UniRule"/>
</dbReference>
<keyword evidence="3 10" id="KW-0328">Glycosyltransferase</keyword>
<dbReference type="Gene3D" id="3.40.50.2000">
    <property type="entry name" value="Glycogen Phosphorylase B"/>
    <property type="match status" value="2"/>
</dbReference>
<proteinExistence type="inferred from homology"/>
<keyword evidence="9 10" id="KW-0961">Cell wall biogenesis/degradation</keyword>
<evidence type="ECO:0000256" key="8">
    <source>
        <dbReference type="ARBA" id="ARBA00023306"/>
    </source>
</evidence>
<feature type="binding site" evidence="10">
    <location>
        <position position="198"/>
    </location>
    <ligand>
        <name>UDP-N-acetyl-alpha-D-glucosamine</name>
        <dbReference type="ChEBI" id="CHEBI:57705"/>
    </ligand>
</feature>
<feature type="domain" description="Glycosyl transferase family 28 C-terminal" evidence="12">
    <location>
        <begin position="191"/>
        <end position="344"/>
    </location>
</feature>
<organism evidence="13 14">
    <name type="scientific">Candidatus Roizmanbacteria bacterium RIFOXYD1_FULL_38_12</name>
    <dbReference type="NCBI Taxonomy" id="1802093"/>
    <lineage>
        <taxon>Bacteria</taxon>
        <taxon>Candidatus Roizmaniibacteriota</taxon>
    </lineage>
</organism>
<dbReference type="GO" id="GO:0005975">
    <property type="term" value="P:carbohydrate metabolic process"/>
    <property type="evidence" value="ECO:0007669"/>
    <property type="project" value="InterPro"/>
</dbReference>
<dbReference type="HAMAP" id="MF_00033">
    <property type="entry name" value="MurG"/>
    <property type="match status" value="1"/>
</dbReference>
<accession>A0A1F7L069</accession>
<evidence type="ECO:0000313" key="13">
    <source>
        <dbReference type="EMBL" id="OGK73529.1"/>
    </source>
</evidence>
<evidence type="ECO:0000259" key="11">
    <source>
        <dbReference type="Pfam" id="PF03033"/>
    </source>
</evidence>
<evidence type="ECO:0000256" key="2">
    <source>
        <dbReference type="ARBA" id="ARBA00022618"/>
    </source>
</evidence>
<dbReference type="GO" id="GO:0051301">
    <property type="term" value="P:cell division"/>
    <property type="evidence" value="ECO:0007669"/>
    <property type="project" value="UniProtKB-KW"/>
</dbReference>
<comment type="caution">
    <text evidence="10">Lacks conserved residue(s) required for the propagation of feature annotation.</text>
</comment>
<dbReference type="GO" id="GO:0008360">
    <property type="term" value="P:regulation of cell shape"/>
    <property type="evidence" value="ECO:0007669"/>
    <property type="project" value="UniProtKB-KW"/>
</dbReference>